<dbReference type="GO" id="GO:0004674">
    <property type="term" value="F:protein serine/threonine kinase activity"/>
    <property type="evidence" value="ECO:0007669"/>
    <property type="project" value="UniProtKB-KW"/>
</dbReference>
<gene>
    <name evidence="5" type="ORF">MNBD_DELTA03-1378</name>
</gene>
<evidence type="ECO:0000256" key="4">
    <source>
        <dbReference type="ARBA" id="ARBA00022777"/>
    </source>
</evidence>
<proteinExistence type="predicted"/>
<evidence type="ECO:0000256" key="2">
    <source>
        <dbReference type="ARBA" id="ARBA00022679"/>
    </source>
</evidence>
<keyword evidence="5" id="KW-0670">Pyruvate</keyword>
<sequence>MWKSKDIYYISDSTGILAINLGQALICQFPEVNFHEEKFPFINTRAAARSTLNYILKQSGGRQPLIFSTLVDPKIRKIFDHPQVELFDICGGFLNRLEDCLETKAMMMPGFARQVDNVSMARRAEAINYCLSHDDGTKLDEYDEAEVILLGVSRAGKTPVSVYLSTQMGLKSANYPLTSSDLDSYSLPDAIRRNRKQAVGLTTSPELLQSMRQKRYPDSKYASRAVCRQELQQAQQIFMKYNLPTINTADKSIEELAAQISQEIGLYRKSSAL</sequence>
<evidence type="ECO:0000256" key="1">
    <source>
        <dbReference type="ARBA" id="ARBA00022527"/>
    </source>
</evidence>
<dbReference type="AlphaFoldDB" id="A0A3B0V370"/>
<accession>A0A3B0V370</accession>
<dbReference type="Pfam" id="PF03618">
    <property type="entry name" value="Kinase-PPPase"/>
    <property type="match status" value="1"/>
</dbReference>
<evidence type="ECO:0000313" key="5">
    <source>
        <dbReference type="EMBL" id="VAW33202.1"/>
    </source>
</evidence>
<dbReference type="EMBL" id="UOEX01000023">
    <property type="protein sequence ID" value="VAW33202.1"/>
    <property type="molecule type" value="Genomic_DNA"/>
</dbReference>
<name>A0A3B0V370_9ZZZZ</name>
<organism evidence="5">
    <name type="scientific">hydrothermal vent metagenome</name>
    <dbReference type="NCBI Taxonomy" id="652676"/>
    <lineage>
        <taxon>unclassified sequences</taxon>
        <taxon>metagenomes</taxon>
        <taxon>ecological metagenomes</taxon>
    </lineage>
</organism>
<dbReference type="NCBIfam" id="NF003742">
    <property type="entry name" value="PRK05339.1"/>
    <property type="match status" value="1"/>
</dbReference>
<dbReference type="PANTHER" id="PTHR31756">
    <property type="entry name" value="PYRUVATE, PHOSPHATE DIKINASE REGULATORY PROTEIN 1, CHLOROPLASTIC"/>
    <property type="match status" value="1"/>
</dbReference>
<keyword evidence="3" id="KW-0547">Nucleotide-binding</keyword>
<dbReference type="GO" id="GO:0005524">
    <property type="term" value="F:ATP binding"/>
    <property type="evidence" value="ECO:0007669"/>
    <property type="project" value="InterPro"/>
</dbReference>
<protein>
    <submittedName>
        <fullName evidence="5">Phosphoenolpyruvate synthase regulatory protein</fullName>
    </submittedName>
</protein>
<dbReference type="InterPro" id="IPR005177">
    <property type="entry name" value="Kinase-pyrophosphorylase"/>
</dbReference>
<keyword evidence="4" id="KW-0418">Kinase</keyword>
<evidence type="ECO:0000256" key="3">
    <source>
        <dbReference type="ARBA" id="ARBA00022741"/>
    </source>
</evidence>
<keyword evidence="2" id="KW-0808">Transferase</keyword>
<keyword evidence="1" id="KW-0723">Serine/threonine-protein kinase</keyword>
<dbReference type="PANTHER" id="PTHR31756:SF3">
    <property type="entry name" value="PYRUVATE, PHOSPHATE DIKINASE REGULATORY PROTEIN 1, CHLOROPLASTIC"/>
    <property type="match status" value="1"/>
</dbReference>
<reference evidence="5" key="1">
    <citation type="submission" date="2018-06" db="EMBL/GenBank/DDBJ databases">
        <authorList>
            <person name="Zhirakovskaya E."/>
        </authorList>
    </citation>
    <scope>NUCLEOTIDE SEQUENCE</scope>
</reference>